<evidence type="ECO:0000256" key="1">
    <source>
        <dbReference type="SAM" id="SignalP"/>
    </source>
</evidence>
<name>A0AAV1GC79_XYRNO</name>
<feature type="chain" id="PRO_5043337161" evidence="1">
    <location>
        <begin position="25"/>
        <end position="252"/>
    </location>
</feature>
<dbReference type="Proteomes" id="UP001178508">
    <property type="component" value="Chromosome 14"/>
</dbReference>
<feature type="signal peptide" evidence="1">
    <location>
        <begin position="1"/>
        <end position="24"/>
    </location>
</feature>
<dbReference type="PANTHER" id="PTHR22930">
    <property type="match status" value="1"/>
</dbReference>
<organism evidence="2 3">
    <name type="scientific">Xyrichtys novacula</name>
    <name type="common">Pearly razorfish</name>
    <name type="synonym">Hemipteronotus novacula</name>
    <dbReference type="NCBI Taxonomy" id="13765"/>
    <lineage>
        <taxon>Eukaryota</taxon>
        <taxon>Metazoa</taxon>
        <taxon>Chordata</taxon>
        <taxon>Craniata</taxon>
        <taxon>Vertebrata</taxon>
        <taxon>Euteleostomi</taxon>
        <taxon>Actinopterygii</taxon>
        <taxon>Neopterygii</taxon>
        <taxon>Teleostei</taxon>
        <taxon>Neoteleostei</taxon>
        <taxon>Acanthomorphata</taxon>
        <taxon>Eupercaria</taxon>
        <taxon>Labriformes</taxon>
        <taxon>Labridae</taxon>
        <taxon>Xyrichtys</taxon>
    </lineage>
</organism>
<dbReference type="AlphaFoldDB" id="A0AAV1GC79"/>
<evidence type="ECO:0000313" key="2">
    <source>
        <dbReference type="EMBL" id="CAJ1071691.1"/>
    </source>
</evidence>
<dbReference type="InterPro" id="IPR045249">
    <property type="entry name" value="HARBI1-like"/>
</dbReference>
<sequence length="252" mass="29047">MEVFRLLSRVVAIVFSLLLKQQLATNALLLDALQRRRREEEAFIVSAVQCLPALPMPPPKTKKLWMKIRSKDWWERVVLLEFTDLEWKQNFRMTRSSFTKLCGLAEGFMAPDEVTIRAPIPCMMRVAIVLYRLGSCAEYRLVSNQFGIHKSTVKKFTYMFCQGMLKGPIKELIQMPNEEEASEIATRFEAAHFIPQIMGLIDGTHIPILPPSDGFKDFVNRKGWTSYVLQAVVDDRCWYIIILIHCTSFPTA</sequence>
<evidence type="ECO:0000313" key="3">
    <source>
        <dbReference type="Proteomes" id="UP001178508"/>
    </source>
</evidence>
<reference evidence="2" key="1">
    <citation type="submission" date="2023-08" db="EMBL/GenBank/DDBJ databases">
        <authorList>
            <person name="Alioto T."/>
            <person name="Alioto T."/>
            <person name="Gomez Garrido J."/>
        </authorList>
    </citation>
    <scope>NUCLEOTIDE SEQUENCE</scope>
</reference>
<accession>A0AAV1GC79</accession>
<keyword evidence="1" id="KW-0732">Signal</keyword>
<gene>
    <name evidence="2" type="ORF">XNOV1_A030108</name>
</gene>
<protein>
    <submittedName>
        <fullName evidence="2">Uncharacterized protein LOC127630384 isoform X2</fullName>
    </submittedName>
</protein>
<dbReference type="EMBL" id="OY660877">
    <property type="protein sequence ID" value="CAJ1071691.1"/>
    <property type="molecule type" value="Genomic_DNA"/>
</dbReference>
<keyword evidence="3" id="KW-1185">Reference proteome</keyword>
<dbReference type="PANTHER" id="PTHR22930:SF206">
    <property type="entry name" value="NUCLEASE HARBI1"/>
    <property type="match status" value="1"/>
</dbReference>
<proteinExistence type="predicted"/>